<keyword evidence="3" id="KW-0216">Detoxification</keyword>
<evidence type="ECO:0000313" key="11">
    <source>
        <dbReference type="Proteomes" id="UP000198924"/>
    </source>
</evidence>
<evidence type="ECO:0000256" key="6">
    <source>
        <dbReference type="ARBA" id="ARBA00023002"/>
    </source>
</evidence>
<dbReference type="PANTHER" id="PTHR42747">
    <property type="entry name" value="NITRONATE MONOOXYGENASE-RELATED"/>
    <property type="match status" value="1"/>
</dbReference>
<accession>A0A1I3UAZ5</accession>
<dbReference type="GO" id="GO:0018580">
    <property type="term" value="F:nitronate monooxygenase activity"/>
    <property type="evidence" value="ECO:0007669"/>
    <property type="project" value="InterPro"/>
</dbReference>
<dbReference type="Proteomes" id="UP000198924">
    <property type="component" value="Unassembled WGS sequence"/>
</dbReference>
<comment type="catalytic activity">
    <reaction evidence="9">
        <text>3 propionate 3-nitronate + 3 O2 + H2O = 3 3-oxopropanoate + 2 nitrate + nitrite + H2O2 + 3 H(+)</text>
        <dbReference type="Rhea" id="RHEA:57332"/>
        <dbReference type="ChEBI" id="CHEBI:15377"/>
        <dbReference type="ChEBI" id="CHEBI:15378"/>
        <dbReference type="ChEBI" id="CHEBI:15379"/>
        <dbReference type="ChEBI" id="CHEBI:16240"/>
        <dbReference type="ChEBI" id="CHEBI:16301"/>
        <dbReference type="ChEBI" id="CHEBI:17632"/>
        <dbReference type="ChEBI" id="CHEBI:33190"/>
        <dbReference type="ChEBI" id="CHEBI:136067"/>
    </reaction>
</comment>
<name>A0A1I3UAZ5_9GAMM</name>
<dbReference type="STRING" id="45496.SAMN04488079_101258"/>
<evidence type="ECO:0000256" key="7">
    <source>
        <dbReference type="ARBA" id="ARBA00023033"/>
    </source>
</evidence>
<dbReference type="CDD" id="cd04730">
    <property type="entry name" value="NPD_like"/>
    <property type="match status" value="1"/>
</dbReference>
<dbReference type="InterPro" id="IPR013785">
    <property type="entry name" value="Aldolase_TIM"/>
</dbReference>
<keyword evidence="11" id="KW-1185">Reference proteome</keyword>
<evidence type="ECO:0000256" key="3">
    <source>
        <dbReference type="ARBA" id="ARBA00022575"/>
    </source>
</evidence>
<keyword evidence="7 10" id="KW-0503">Monooxygenase</keyword>
<dbReference type="PANTHER" id="PTHR42747:SF3">
    <property type="entry name" value="NITRONATE MONOOXYGENASE-RELATED"/>
    <property type="match status" value="1"/>
</dbReference>
<organism evidence="10 11">
    <name type="scientific">Methylophaga sulfidovorans</name>
    <dbReference type="NCBI Taxonomy" id="45496"/>
    <lineage>
        <taxon>Bacteria</taxon>
        <taxon>Pseudomonadati</taxon>
        <taxon>Pseudomonadota</taxon>
        <taxon>Gammaproteobacteria</taxon>
        <taxon>Thiotrichales</taxon>
        <taxon>Piscirickettsiaceae</taxon>
        <taxon>Methylophaga</taxon>
    </lineage>
</organism>
<dbReference type="RefSeq" id="WP_091711372.1">
    <property type="nucleotide sequence ID" value="NZ_FOSH01000001.1"/>
</dbReference>
<dbReference type="SUPFAM" id="SSF51412">
    <property type="entry name" value="Inosine monophosphate dehydrogenase (IMPDH)"/>
    <property type="match status" value="1"/>
</dbReference>
<evidence type="ECO:0000256" key="9">
    <source>
        <dbReference type="ARBA" id="ARBA00049401"/>
    </source>
</evidence>
<dbReference type="InterPro" id="IPR004136">
    <property type="entry name" value="NMO"/>
</dbReference>
<dbReference type="AlphaFoldDB" id="A0A1I3UAZ5"/>
<dbReference type="Pfam" id="PF03060">
    <property type="entry name" value="NMO"/>
    <property type="match status" value="1"/>
</dbReference>
<evidence type="ECO:0000256" key="4">
    <source>
        <dbReference type="ARBA" id="ARBA00022630"/>
    </source>
</evidence>
<protein>
    <recommendedName>
        <fullName evidence="8">Propionate 3-nitronate monooxygenase</fullName>
    </recommendedName>
</protein>
<evidence type="ECO:0000256" key="8">
    <source>
        <dbReference type="ARBA" id="ARBA00031155"/>
    </source>
</evidence>
<gene>
    <name evidence="10" type="ORF">SAMN04488079_101258</name>
</gene>
<dbReference type="Gene3D" id="3.20.20.70">
    <property type="entry name" value="Aldolase class I"/>
    <property type="match status" value="1"/>
</dbReference>
<dbReference type="OrthoDB" id="9778912at2"/>
<comment type="similarity">
    <text evidence="2">Belongs to the nitronate monooxygenase family. NMO class I subfamily.</text>
</comment>
<keyword evidence="6" id="KW-0560">Oxidoreductase</keyword>
<keyword evidence="4" id="KW-0285">Flavoprotein</keyword>
<proteinExistence type="inferred from homology"/>
<comment type="cofactor">
    <cofactor evidence="1">
        <name>FMN</name>
        <dbReference type="ChEBI" id="CHEBI:58210"/>
    </cofactor>
</comment>
<sequence length="352" mass="38720">MLFTDLLNIDFPIVQAPLVGGYSSPEMVATVSNLGCLGTLALGNSSPEQIEAQCLATQALTDKPFAANFFVIQNQSSPGDSEKVKALQALDAYYTELGIDPSCLYQEKLSKRPDIHEQIEAVMAFNVPIITFTFGIPSIDILKKLREKSTFLMATATTIDEAKMIQDIGFDAVVLQGIEAGGHRASFLSEGNKGPDTSLLLQQMKGSISIPKIVTGGIMNGQQISNYIKQGADACQLGTAYLFTHEAKLNEDYIAAIQKSPIDTCLTKTFTGKYARVVRNKFTQEMENKTAMDFPYQSQLTSVIQRKAAELKKFEYMPFWTGSSDVRGYKQSTESLTRQLISDLQLSLSRKN</sequence>
<evidence type="ECO:0000313" key="10">
    <source>
        <dbReference type="EMBL" id="SFJ80170.1"/>
    </source>
</evidence>
<evidence type="ECO:0000256" key="1">
    <source>
        <dbReference type="ARBA" id="ARBA00001917"/>
    </source>
</evidence>
<evidence type="ECO:0000256" key="2">
    <source>
        <dbReference type="ARBA" id="ARBA00009881"/>
    </source>
</evidence>
<keyword evidence="5" id="KW-0288">FMN</keyword>
<evidence type="ECO:0000256" key="5">
    <source>
        <dbReference type="ARBA" id="ARBA00022643"/>
    </source>
</evidence>
<dbReference type="EMBL" id="FOSH01000001">
    <property type="protein sequence ID" value="SFJ80170.1"/>
    <property type="molecule type" value="Genomic_DNA"/>
</dbReference>
<dbReference type="GO" id="GO:0009636">
    <property type="term" value="P:response to toxic substance"/>
    <property type="evidence" value="ECO:0007669"/>
    <property type="project" value="UniProtKB-KW"/>
</dbReference>
<reference evidence="11" key="1">
    <citation type="submission" date="2016-10" db="EMBL/GenBank/DDBJ databases">
        <authorList>
            <person name="Varghese N."/>
            <person name="Submissions S."/>
        </authorList>
    </citation>
    <scope>NUCLEOTIDE SEQUENCE [LARGE SCALE GENOMIC DNA]</scope>
    <source>
        <strain evidence="11">DSM 11578</strain>
    </source>
</reference>